<accession>A0A834NSH6</accession>
<keyword evidence="4" id="KW-0175">Coiled coil</keyword>
<sequence>MARRIFHSFSTDLLHINGQQVRYGHVIRGRSPMNARTLEERLQVAKRRELYLKNQVNIGLPLPKIPTTVIKEWNKEMKDNKINPELEKISRKLQINIDLQKIREIWWQTHGPEHVYKIAEHYGIYQHLYKDAFFYPVIKLQIDYDFGSEDTLARVYNGNVIKPSEAKNQPSIKYDANSDTLWTLLMTTPDGNFTKTDNEYCHWFIGNIPGNDIAKGEQLIDYLRPIPPKGIGYCRYIFVLYKQDKRIDYTKYKKEQPCLSLSERDWNTLEFYREHQDYITPAGLAFFQSDWDQSLSNFYHFNLETKEPVFEYDFPKPYIKKQEWFPLKRAFNLYLDRYRDPKEINKEFLLKKLKKVHPFKEPEPPLKYPNAHAFEIPVPTWLRVERRKERLGWGRINNIEE</sequence>
<name>A0A834NSH6_VESPE</name>
<reference evidence="10" key="1">
    <citation type="journal article" date="2020" name="G3 (Bethesda)">
        <title>High-Quality Assemblies for Three Invasive Social Wasps from the &lt;i&gt;Vespula&lt;/i&gt; Genus.</title>
        <authorList>
            <person name="Harrop T.W.R."/>
            <person name="Guhlin J."/>
            <person name="McLaughlin G.M."/>
            <person name="Permina E."/>
            <person name="Stockwell P."/>
            <person name="Gilligan J."/>
            <person name="Le Lec M.F."/>
            <person name="Gruber M.A.M."/>
            <person name="Quinn O."/>
            <person name="Lovegrove M."/>
            <person name="Duncan E.J."/>
            <person name="Remnant E.J."/>
            <person name="Van Eeckhoven J."/>
            <person name="Graham B."/>
            <person name="Knapp R.A."/>
            <person name="Langford K.W."/>
            <person name="Kronenberg Z."/>
            <person name="Press M.O."/>
            <person name="Eacker S.M."/>
            <person name="Wilson-Rankin E.E."/>
            <person name="Purcell J."/>
            <person name="Lester P.J."/>
            <person name="Dearden P.K."/>
        </authorList>
    </citation>
    <scope>NUCLEOTIDE SEQUENCE</scope>
    <source>
        <strain evidence="10">Volc-1</strain>
    </source>
</reference>
<keyword evidence="5" id="KW-0496">Mitochondrion</keyword>
<evidence type="ECO:0000256" key="4">
    <source>
        <dbReference type="ARBA" id="ARBA00023054"/>
    </source>
</evidence>
<comment type="caution">
    <text evidence="10">The sequence shown here is derived from an EMBL/GenBank/DDBJ whole genome shotgun (WGS) entry which is preliminary data.</text>
</comment>
<gene>
    <name evidence="10" type="ORF">H0235_011671</name>
</gene>
<keyword evidence="3" id="KW-0689">Ribosomal protein</keyword>
<keyword evidence="6" id="KW-0687">Ribonucleoprotein</keyword>
<evidence type="ECO:0000256" key="2">
    <source>
        <dbReference type="ARBA" id="ARBA00022946"/>
    </source>
</evidence>
<evidence type="ECO:0000256" key="3">
    <source>
        <dbReference type="ARBA" id="ARBA00022980"/>
    </source>
</evidence>
<dbReference type="PANTHER" id="PTHR11362:SF133">
    <property type="entry name" value="LARGE RIBOSOMAL SUBUNIT PROTEIN ML38"/>
    <property type="match status" value="1"/>
</dbReference>
<keyword evidence="2" id="KW-0809">Transit peptide</keyword>
<dbReference type="GO" id="GO:0005762">
    <property type="term" value="C:mitochondrial large ribosomal subunit"/>
    <property type="evidence" value="ECO:0007669"/>
    <property type="project" value="TreeGrafter"/>
</dbReference>
<evidence type="ECO:0000256" key="9">
    <source>
        <dbReference type="ARBA" id="ARBA00041206"/>
    </source>
</evidence>
<dbReference type="Gene3D" id="3.90.280.10">
    <property type="entry name" value="PEBP-like"/>
    <property type="match status" value="1"/>
</dbReference>
<dbReference type="Proteomes" id="UP000600918">
    <property type="component" value="Unassembled WGS sequence"/>
</dbReference>
<dbReference type="FunFam" id="3.90.280.10:FF:000002">
    <property type="entry name" value="39S ribosomal protein L38, mitochondrial"/>
    <property type="match status" value="1"/>
</dbReference>
<dbReference type="GO" id="GO:0005743">
    <property type="term" value="C:mitochondrial inner membrane"/>
    <property type="evidence" value="ECO:0007669"/>
    <property type="project" value="UniProtKB-ARBA"/>
</dbReference>
<evidence type="ECO:0000256" key="5">
    <source>
        <dbReference type="ARBA" id="ARBA00023128"/>
    </source>
</evidence>
<evidence type="ECO:0000313" key="10">
    <source>
        <dbReference type="EMBL" id="KAF7417140.1"/>
    </source>
</evidence>
<dbReference type="InterPro" id="IPR008914">
    <property type="entry name" value="PEBP"/>
</dbReference>
<dbReference type="PANTHER" id="PTHR11362">
    <property type="entry name" value="PHOSPHATIDYLETHANOLAMINE-BINDING PROTEIN"/>
    <property type="match status" value="1"/>
</dbReference>
<dbReference type="InterPro" id="IPR036610">
    <property type="entry name" value="PEBP-like_sf"/>
</dbReference>
<evidence type="ECO:0000256" key="1">
    <source>
        <dbReference type="ARBA" id="ARBA00004173"/>
    </source>
</evidence>
<evidence type="ECO:0000256" key="8">
    <source>
        <dbReference type="ARBA" id="ARBA00039444"/>
    </source>
</evidence>
<dbReference type="InterPro" id="IPR035810">
    <property type="entry name" value="PEBP_euk"/>
</dbReference>
<evidence type="ECO:0000256" key="6">
    <source>
        <dbReference type="ARBA" id="ARBA00023274"/>
    </source>
</evidence>
<comment type="similarity">
    <text evidence="7">Belongs to the phosphatidylethanolamine-binding protein family. Mitochondrion-specific ribosomal protein mL38 subfamily.</text>
</comment>
<dbReference type="Pfam" id="PF01161">
    <property type="entry name" value="PBP"/>
    <property type="match status" value="1"/>
</dbReference>
<organism evidence="10 11">
    <name type="scientific">Vespula pensylvanica</name>
    <name type="common">Western yellow jacket</name>
    <name type="synonym">Wasp</name>
    <dbReference type="NCBI Taxonomy" id="30213"/>
    <lineage>
        <taxon>Eukaryota</taxon>
        <taxon>Metazoa</taxon>
        <taxon>Ecdysozoa</taxon>
        <taxon>Arthropoda</taxon>
        <taxon>Hexapoda</taxon>
        <taxon>Insecta</taxon>
        <taxon>Pterygota</taxon>
        <taxon>Neoptera</taxon>
        <taxon>Endopterygota</taxon>
        <taxon>Hymenoptera</taxon>
        <taxon>Apocrita</taxon>
        <taxon>Aculeata</taxon>
        <taxon>Vespoidea</taxon>
        <taxon>Vespidae</taxon>
        <taxon>Vespinae</taxon>
        <taxon>Vespula</taxon>
    </lineage>
</organism>
<evidence type="ECO:0000256" key="7">
    <source>
        <dbReference type="ARBA" id="ARBA00038016"/>
    </source>
</evidence>
<protein>
    <recommendedName>
        <fullName evidence="8">Large ribosomal subunit protein mL38</fullName>
    </recommendedName>
    <alternativeName>
        <fullName evidence="9">39S ribosomal protein L38, mitochondrial</fullName>
    </alternativeName>
</protein>
<dbReference type="EMBL" id="JACSDY010000010">
    <property type="protein sequence ID" value="KAF7417140.1"/>
    <property type="molecule type" value="Genomic_DNA"/>
</dbReference>
<comment type="subcellular location">
    <subcellularLocation>
        <location evidence="1">Mitochondrion</location>
    </subcellularLocation>
</comment>
<proteinExistence type="inferred from homology"/>
<dbReference type="CDD" id="cd00866">
    <property type="entry name" value="PEBP_euk"/>
    <property type="match status" value="1"/>
</dbReference>
<dbReference type="AlphaFoldDB" id="A0A834NSH6"/>
<keyword evidence="11" id="KW-1185">Reference proteome</keyword>
<dbReference type="SUPFAM" id="SSF49777">
    <property type="entry name" value="PEBP-like"/>
    <property type="match status" value="1"/>
</dbReference>
<evidence type="ECO:0000313" key="11">
    <source>
        <dbReference type="Proteomes" id="UP000600918"/>
    </source>
</evidence>
<dbReference type="OrthoDB" id="2153661at2759"/>